<proteinExistence type="predicted"/>
<reference evidence="3 4" key="1">
    <citation type="journal article" date="2014" name="Environ. Microbiol.">
        <title>Insights into organohalide respiration and the versatile catabolism of Sulfurospirillum multivorans gained from comparative genomics and physiological studies.</title>
        <authorList>
            <person name="Goris T."/>
            <person name="Schubert T."/>
            <person name="Gadkari J."/>
            <person name="Wubet T."/>
            <person name="Tarkka M."/>
            <person name="Buscot F."/>
            <person name="Adrian L."/>
            <person name="Diekert G."/>
        </authorList>
    </citation>
    <scope>NUCLEOTIDE SEQUENCE [LARGE SCALE GENOMIC DNA]</scope>
    <source>
        <strain evidence="4">DM 12446 / JCM 15788 / NBRC 109480</strain>
    </source>
</reference>
<dbReference type="EMBL" id="CP007201">
    <property type="protein sequence ID" value="AHJ13006.1"/>
    <property type="molecule type" value="Genomic_DNA"/>
</dbReference>
<evidence type="ECO:0000313" key="4">
    <source>
        <dbReference type="Proteomes" id="UP000019322"/>
    </source>
</evidence>
<sequence length="235" mass="26606">MLTVKKGIILFSLAVSTVLYGAEAPNIKEKIQNIDFIKNVGFVVKEVKEVGDIYAINATHPRSAKVTLFVSKDLKAVVIGQGFKANGEPIDFPINMEQYKKDAIYTIGQGKIEYYLFTDPECPYCQKFEQMATQLKEDVKIHVLFFPLDFHKNAQQMCKFILNQKGNEARAKAMHDIAEGKEDYKNLKLSDKDSSKYQEIIDKHLKIGREIGVNGTPAVYDATGKPIQWPELLKK</sequence>
<dbReference type="RefSeq" id="WP_025344877.1">
    <property type="nucleotide sequence ID" value="NZ_CP007201.1"/>
</dbReference>
<dbReference type="SUPFAM" id="SSF52833">
    <property type="entry name" value="Thioredoxin-like"/>
    <property type="match status" value="1"/>
</dbReference>
<protein>
    <recommendedName>
        <fullName evidence="2">Thioredoxin-like fold domain-containing protein</fullName>
    </recommendedName>
</protein>
<dbReference type="PANTHER" id="PTHR35272:SF3">
    <property type="entry name" value="THIOL:DISULFIDE INTERCHANGE PROTEIN DSBC"/>
    <property type="match status" value="1"/>
</dbReference>
<dbReference type="InterPro" id="IPR051470">
    <property type="entry name" value="Thiol:disulfide_interchange"/>
</dbReference>
<dbReference type="KEGG" id="smul:SMUL_1751"/>
<accession>A0AA86ALU6</accession>
<name>A0AA86ALU6_SULMK</name>
<dbReference type="AlphaFoldDB" id="A0AA86ALU6"/>
<dbReference type="Pfam" id="PF13098">
    <property type="entry name" value="Thioredoxin_2"/>
    <property type="match status" value="1"/>
</dbReference>
<feature type="domain" description="Thioredoxin-like fold" evidence="2">
    <location>
        <begin position="108"/>
        <end position="224"/>
    </location>
</feature>
<dbReference type="Proteomes" id="UP000019322">
    <property type="component" value="Chromosome"/>
</dbReference>
<organism evidence="3 4">
    <name type="scientific">Sulfurospirillum multivorans (strain DM 12446 / JCM 15788 / NBRC 109480)</name>
    <dbReference type="NCBI Taxonomy" id="1150621"/>
    <lineage>
        <taxon>Bacteria</taxon>
        <taxon>Pseudomonadati</taxon>
        <taxon>Campylobacterota</taxon>
        <taxon>Epsilonproteobacteria</taxon>
        <taxon>Campylobacterales</taxon>
        <taxon>Sulfurospirillaceae</taxon>
        <taxon>Sulfurospirillum</taxon>
    </lineage>
</organism>
<dbReference type="InterPro" id="IPR012336">
    <property type="entry name" value="Thioredoxin-like_fold"/>
</dbReference>
<dbReference type="PANTHER" id="PTHR35272">
    <property type="entry name" value="THIOL:DISULFIDE INTERCHANGE PROTEIN DSBC-RELATED"/>
    <property type="match status" value="1"/>
</dbReference>
<evidence type="ECO:0000256" key="1">
    <source>
        <dbReference type="SAM" id="SignalP"/>
    </source>
</evidence>
<gene>
    <name evidence="3" type="ORF">SMUL_1751</name>
</gene>
<dbReference type="Gene3D" id="3.40.30.10">
    <property type="entry name" value="Glutaredoxin"/>
    <property type="match status" value="1"/>
</dbReference>
<evidence type="ECO:0000313" key="3">
    <source>
        <dbReference type="EMBL" id="AHJ13006.1"/>
    </source>
</evidence>
<feature type="chain" id="PRO_5041661201" description="Thioredoxin-like fold domain-containing protein" evidence="1">
    <location>
        <begin position="22"/>
        <end position="235"/>
    </location>
</feature>
<dbReference type="InterPro" id="IPR036249">
    <property type="entry name" value="Thioredoxin-like_sf"/>
</dbReference>
<keyword evidence="1" id="KW-0732">Signal</keyword>
<evidence type="ECO:0000259" key="2">
    <source>
        <dbReference type="Pfam" id="PF13098"/>
    </source>
</evidence>
<feature type="signal peptide" evidence="1">
    <location>
        <begin position="1"/>
        <end position="21"/>
    </location>
</feature>